<keyword evidence="2" id="KW-1185">Reference proteome</keyword>
<dbReference type="EMBL" id="RDQH01000342">
    <property type="protein sequence ID" value="RXH71532.1"/>
    <property type="molecule type" value="Genomic_DNA"/>
</dbReference>
<comment type="caution">
    <text evidence="1">The sequence shown here is derived from an EMBL/GenBank/DDBJ whole genome shotgun (WGS) entry which is preliminary data.</text>
</comment>
<accession>A0A498HNR0</accession>
<dbReference type="AlphaFoldDB" id="A0A498HNR0"/>
<gene>
    <name evidence="1" type="ORF">DVH24_018887</name>
</gene>
<sequence length="165" mass="19672">MMIRHEIENDGSDDAEENPFVGDKFLNLNLPLKFDLCSSGSCEICCDVCRYDFVYDDGDDEGTIDVVDQEVFQSLSVSNYYNGDEDVITMVEESQEQLYNEAKVVDFRRIHDTFWEDFIVRDMRRKPLNRSFQYDLNYFYSIPNYEYEVIQKHYPKLDIRKIEED</sequence>
<name>A0A498HNR0_MALDO</name>
<evidence type="ECO:0000313" key="2">
    <source>
        <dbReference type="Proteomes" id="UP000290289"/>
    </source>
</evidence>
<organism evidence="1 2">
    <name type="scientific">Malus domestica</name>
    <name type="common">Apple</name>
    <name type="synonym">Pyrus malus</name>
    <dbReference type="NCBI Taxonomy" id="3750"/>
    <lineage>
        <taxon>Eukaryota</taxon>
        <taxon>Viridiplantae</taxon>
        <taxon>Streptophyta</taxon>
        <taxon>Embryophyta</taxon>
        <taxon>Tracheophyta</taxon>
        <taxon>Spermatophyta</taxon>
        <taxon>Magnoliopsida</taxon>
        <taxon>eudicotyledons</taxon>
        <taxon>Gunneridae</taxon>
        <taxon>Pentapetalae</taxon>
        <taxon>rosids</taxon>
        <taxon>fabids</taxon>
        <taxon>Rosales</taxon>
        <taxon>Rosaceae</taxon>
        <taxon>Amygdaloideae</taxon>
        <taxon>Maleae</taxon>
        <taxon>Malus</taxon>
    </lineage>
</organism>
<reference evidence="1 2" key="1">
    <citation type="submission" date="2018-10" db="EMBL/GenBank/DDBJ databases">
        <title>A high-quality apple genome assembly.</title>
        <authorList>
            <person name="Hu J."/>
        </authorList>
    </citation>
    <scope>NUCLEOTIDE SEQUENCE [LARGE SCALE GENOMIC DNA]</scope>
    <source>
        <strain evidence="2">cv. HFTH1</strain>
        <tissue evidence="1">Young leaf</tissue>
    </source>
</reference>
<proteinExistence type="predicted"/>
<dbReference type="Proteomes" id="UP000290289">
    <property type="component" value="Chromosome 16"/>
</dbReference>
<protein>
    <submittedName>
        <fullName evidence="1">Uncharacterized protein</fullName>
    </submittedName>
</protein>
<evidence type="ECO:0000313" key="1">
    <source>
        <dbReference type="EMBL" id="RXH71532.1"/>
    </source>
</evidence>